<dbReference type="GO" id="GO:0006508">
    <property type="term" value="P:proteolysis"/>
    <property type="evidence" value="ECO:0007669"/>
    <property type="project" value="UniProtKB-KW"/>
</dbReference>
<dbReference type="GO" id="GO:0008233">
    <property type="term" value="F:peptidase activity"/>
    <property type="evidence" value="ECO:0007669"/>
    <property type="project" value="UniProtKB-KW"/>
</dbReference>
<keyword evidence="3" id="KW-1185">Reference proteome</keyword>
<evidence type="ECO:0000256" key="1">
    <source>
        <dbReference type="SAM" id="MobiDB-lite"/>
    </source>
</evidence>
<gene>
    <name evidence="2" type="ORF">MOQ_007270</name>
</gene>
<sequence>MTAVEAPATTQQVPTNSSQG</sequence>
<accession>K2M1Z3</accession>
<dbReference type="AlphaFoldDB" id="K2M1Z3"/>
<keyword evidence="2" id="KW-0378">Hydrolase</keyword>
<evidence type="ECO:0000313" key="2">
    <source>
        <dbReference type="EMBL" id="EKF28963.1"/>
    </source>
</evidence>
<evidence type="ECO:0000313" key="3">
    <source>
        <dbReference type="Proteomes" id="UP000007350"/>
    </source>
</evidence>
<comment type="caution">
    <text evidence="2">The sequence shown here is derived from an EMBL/GenBank/DDBJ whole genome shotgun (WGS) entry which is preliminary data.</text>
</comment>
<dbReference type="EMBL" id="AHKC01014382">
    <property type="protein sequence ID" value="EKF28963.1"/>
    <property type="molecule type" value="Genomic_DNA"/>
</dbReference>
<dbReference type="Proteomes" id="UP000007350">
    <property type="component" value="Unassembled WGS sequence"/>
</dbReference>
<proteinExistence type="predicted"/>
<reference evidence="2 3" key="1">
    <citation type="journal article" date="2012" name="BMC Genomics">
        <title>Comparative genomic analysis of human infective Trypanosoma cruzi lineages with the bat-restricted subspecies T. cruzi marinkellei.</title>
        <authorList>
            <person name="Franzen O."/>
            <person name="Talavera-Lopez C."/>
            <person name="Ochaya S."/>
            <person name="Butler C.E."/>
            <person name="Messenger L.A."/>
            <person name="Lewis M.D."/>
            <person name="Llewellyn M.S."/>
            <person name="Marinkelle C.J."/>
            <person name="Tyler K.M."/>
            <person name="Miles M.A."/>
            <person name="Andersson B."/>
        </authorList>
    </citation>
    <scope>NUCLEOTIDE SEQUENCE [LARGE SCALE GENOMIC DNA]</scope>
    <source>
        <strain evidence="2 3">B7</strain>
    </source>
</reference>
<protein>
    <submittedName>
        <fullName evidence="2">Surface protease GP63, putative</fullName>
    </submittedName>
</protein>
<name>K2M1Z3_TRYCR</name>
<feature type="compositionally biased region" description="Polar residues" evidence="1">
    <location>
        <begin position="8"/>
        <end position="20"/>
    </location>
</feature>
<organism evidence="2 3">
    <name type="scientific">Trypanosoma cruzi marinkellei</name>
    <dbReference type="NCBI Taxonomy" id="85056"/>
    <lineage>
        <taxon>Eukaryota</taxon>
        <taxon>Discoba</taxon>
        <taxon>Euglenozoa</taxon>
        <taxon>Kinetoplastea</taxon>
        <taxon>Metakinetoplastina</taxon>
        <taxon>Trypanosomatida</taxon>
        <taxon>Trypanosomatidae</taxon>
        <taxon>Trypanosoma</taxon>
        <taxon>Schizotrypanum</taxon>
    </lineage>
</organism>
<feature type="region of interest" description="Disordered" evidence="1">
    <location>
        <begin position="1"/>
        <end position="20"/>
    </location>
</feature>
<feature type="non-terminal residue" evidence="2">
    <location>
        <position position="20"/>
    </location>
</feature>
<keyword evidence="2" id="KW-0645">Protease</keyword>